<feature type="compositionally biased region" description="Pro residues" evidence="1">
    <location>
        <begin position="139"/>
        <end position="149"/>
    </location>
</feature>
<dbReference type="OrthoDB" id="529932at2"/>
<organism evidence="3 4">
    <name type="scientific">Hydrococcus rivularis NIES-593</name>
    <dbReference type="NCBI Taxonomy" id="1921803"/>
    <lineage>
        <taxon>Bacteria</taxon>
        <taxon>Bacillati</taxon>
        <taxon>Cyanobacteriota</taxon>
        <taxon>Cyanophyceae</taxon>
        <taxon>Pleurocapsales</taxon>
        <taxon>Hydrococcaceae</taxon>
        <taxon>Hydrococcus</taxon>
    </lineage>
</organism>
<feature type="compositionally biased region" description="Low complexity" evidence="1">
    <location>
        <begin position="30"/>
        <end position="53"/>
    </location>
</feature>
<feature type="region of interest" description="Disordered" evidence="1">
    <location>
        <begin position="224"/>
        <end position="253"/>
    </location>
</feature>
<evidence type="ECO:0000313" key="3">
    <source>
        <dbReference type="EMBL" id="OKH20511.1"/>
    </source>
</evidence>
<dbReference type="EMBL" id="MRCB01000029">
    <property type="protein sequence ID" value="OKH20511.1"/>
    <property type="molecule type" value="Genomic_DNA"/>
</dbReference>
<proteinExistence type="predicted"/>
<protein>
    <recommendedName>
        <fullName evidence="5">Pilus assembly protein PilP</fullName>
    </recommendedName>
</protein>
<dbReference type="AlphaFoldDB" id="A0A1U7HAE2"/>
<sequence length="253" mass="26588">MKKSLFILSIATVALSIVGCSSSQPSGSNQAQQPQATETPQPASSPSPAAATPEAEKSSQPKTAEKKESVVGLIPSTNPAQRRQKIAQGRKDPFAFVPVKPTPKLNPQQLQPQSNTPQPPTASSPQPSAPSPFGSSPTPIRPPAPLPPQPEIAQAVAITGIIDMGGVTQIIVKAPGERASRYVRVGDYLSNGQVRVKRIENARSATPVVVLEELGQEVYKNVGEGVAQQPSQTKPDREEKTALSLPESLTGGF</sequence>
<feature type="compositionally biased region" description="Pro residues" evidence="1">
    <location>
        <begin position="117"/>
        <end position="130"/>
    </location>
</feature>
<feature type="compositionally biased region" description="Low complexity" evidence="1">
    <location>
        <begin position="102"/>
        <end position="116"/>
    </location>
</feature>
<comment type="caution">
    <text evidence="3">The sequence shown here is derived from an EMBL/GenBank/DDBJ whole genome shotgun (WGS) entry which is preliminary data.</text>
</comment>
<keyword evidence="2" id="KW-0732">Signal</keyword>
<feature type="compositionally biased region" description="Polar residues" evidence="1">
    <location>
        <begin position="20"/>
        <end position="29"/>
    </location>
</feature>
<dbReference type="Proteomes" id="UP000186868">
    <property type="component" value="Unassembled WGS sequence"/>
</dbReference>
<reference evidence="3 4" key="1">
    <citation type="submission" date="2016-11" db="EMBL/GenBank/DDBJ databases">
        <title>Draft Genome Sequences of Nine Cyanobacterial Strains from Diverse Habitats.</title>
        <authorList>
            <person name="Zhu T."/>
            <person name="Hou S."/>
            <person name="Lu X."/>
            <person name="Hess W.R."/>
        </authorList>
    </citation>
    <scope>NUCLEOTIDE SEQUENCE [LARGE SCALE GENOMIC DNA]</scope>
    <source>
        <strain evidence="3 4">NIES-593</strain>
    </source>
</reference>
<evidence type="ECO:0000256" key="2">
    <source>
        <dbReference type="SAM" id="SignalP"/>
    </source>
</evidence>
<name>A0A1U7HAE2_9CYAN</name>
<accession>A0A1U7HAE2</accession>
<evidence type="ECO:0000313" key="4">
    <source>
        <dbReference type="Proteomes" id="UP000186868"/>
    </source>
</evidence>
<feature type="signal peptide" evidence="2">
    <location>
        <begin position="1"/>
        <end position="23"/>
    </location>
</feature>
<feature type="region of interest" description="Disordered" evidence="1">
    <location>
        <begin position="20"/>
        <end position="149"/>
    </location>
</feature>
<evidence type="ECO:0000256" key="1">
    <source>
        <dbReference type="SAM" id="MobiDB-lite"/>
    </source>
</evidence>
<dbReference type="PROSITE" id="PS51257">
    <property type="entry name" value="PROKAR_LIPOPROTEIN"/>
    <property type="match status" value="1"/>
</dbReference>
<feature type="chain" id="PRO_5012527354" description="Pilus assembly protein PilP" evidence="2">
    <location>
        <begin position="24"/>
        <end position="253"/>
    </location>
</feature>
<evidence type="ECO:0008006" key="5">
    <source>
        <dbReference type="Google" id="ProtNLM"/>
    </source>
</evidence>
<dbReference type="RefSeq" id="WP_073600992.1">
    <property type="nucleotide sequence ID" value="NZ_MRCB01000029.1"/>
</dbReference>
<dbReference type="STRING" id="1921803.NIES593_18535"/>
<keyword evidence="4" id="KW-1185">Reference proteome</keyword>
<feature type="compositionally biased region" description="Basic and acidic residues" evidence="1">
    <location>
        <begin position="54"/>
        <end position="69"/>
    </location>
</feature>
<gene>
    <name evidence="3" type="ORF">NIES593_18535</name>
</gene>